<dbReference type="SUPFAM" id="SSF53474">
    <property type="entry name" value="alpha/beta-Hydrolases"/>
    <property type="match status" value="1"/>
</dbReference>
<dbReference type="PANTHER" id="PTHR21461">
    <property type="entry name" value="GLYCOSYLTRANSFERASE FAMILY 92 PROTEIN"/>
    <property type="match status" value="1"/>
</dbReference>
<sequence length="679" mass="77937">MAEQDTETPDAPEIPLWFDELRPGGDAEGFLERRLRHSLLFVQRPVKRLLVTFDNLSNVSDRSPGREPWAFKFAKDINISHLGVMAHVADWYRDSDLIERFQKLADEGFFEGYDRVIFAGVSMGGYAAIAFGSLVPGAHVISVNPQSTLDTDIVPWETRYEGGRRQDWTLPLSDASELTAKLGRVNIFFDPYHELDKQHVSRFSGDNIHVFNCRHSSHKTAVFLRKINALKPVMQVAIFDKLDEVEFYRLYRGRRDLRWYKGAVVAYFREQGRDELADRFGMAFRKRLRRVQRQEDHDDLQASEDVDATSLDFTSPPPEPTTVSATKLAKTRNVSDVEKSNARCAIVTTMKNEGPFMLEWVAFHRTLGFQDFLIYTNDCEDGTDKIAQRLEELGLANHVDNKFKKGASPQRVALRRALAHDVYKSADWIMCADCDEFLNIRVGDGTLSALFDAVGQADAISFCWKLFGCGGHVAYRDEFIHENFTWSAPEAFREKYRGLGLKTIFRPSEAIRKFGVHRPKFHNRPEGFVWKDAGGKPMPEPYFGTGWSAYAKFDHSFARLHHYAVRSVDSFLVKRDRGRTNHIDRDQGVAYWADMNLNMEEDVSLVAAAGRTRTEFDAMMKDKELRRLHYEACAWHRAKVTALKQNKEWSSFYDLLQTINKRGEAPVNRDKLLEDLGVE</sequence>
<accession>A0ABZ2HH80</accession>
<comment type="subcellular location">
    <subcellularLocation>
        <location evidence="1">Membrane</location>
        <topology evidence="1">Single-pass membrane protein</topology>
    </subcellularLocation>
</comment>
<dbReference type="EC" id="2.4.-.-" evidence="5"/>
<dbReference type="PANTHER" id="PTHR21461:SF69">
    <property type="entry name" value="GLYCOSYLTRANSFERASE FAMILY 92 PROTEIN"/>
    <property type="match status" value="1"/>
</dbReference>
<dbReference type="RefSeq" id="WP_338549932.1">
    <property type="nucleotide sequence ID" value="NZ_CP146069.1"/>
</dbReference>
<evidence type="ECO:0000313" key="6">
    <source>
        <dbReference type="Proteomes" id="UP001364156"/>
    </source>
</evidence>
<keyword evidence="3" id="KW-0472">Membrane</keyword>
<keyword evidence="5" id="KW-0328">Glycosyltransferase</keyword>
<keyword evidence="2" id="KW-0812">Transmembrane</keyword>
<proteinExistence type="predicted"/>
<dbReference type="SUPFAM" id="SSF53448">
    <property type="entry name" value="Nucleotide-diphospho-sugar transferases"/>
    <property type="match status" value="1"/>
</dbReference>
<protein>
    <submittedName>
        <fullName evidence="5">Glycosyltransferase family 2 protein</fullName>
        <ecNumber evidence="5">2.4.-.-</ecNumber>
    </submittedName>
</protein>
<feature type="region of interest" description="Disordered" evidence="4">
    <location>
        <begin position="295"/>
        <end position="324"/>
    </location>
</feature>
<evidence type="ECO:0000256" key="2">
    <source>
        <dbReference type="ARBA" id="ARBA00022692"/>
    </source>
</evidence>
<dbReference type="InterPro" id="IPR029058">
    <property type="entry name" value="AB_hydrolase_fold"/>
</dbReference>
<dbReference type="EMBL" id="CP146069">
    <property type="protein sequence ID" value="WWR47095.1"/>
    <property type="molecule type" value="Genomic_DNA"/>
</dbReference>
<keyword evidence="5" id="KW-0808">Transferase</keyword>
<evidence type="ECO:0000256" key="4">
    <source>
        <dbReference type="SAM" id="MobiDB-lite"/>
    </source>
</evidence>
<keyword evidence="6" id="KW-1185">Reference proteome</keyword>
<dbReference type="Proteomes" id="UP001364156">
    <property type="component" value="Chromosome"/>
</dbReference>
<evidence type="ECO:0000256" key="3">
    <source>
        <dbReference type="ARBA" id="ARBA00022989"/>
    </source>
</evidence>
<organism evidence="5 6">
    <name type="scientific">Roseovarius phycicola</name>
    <dbReference type="NCBI Taxonomy" id="3080976"/>
    <lineage>
        <taxon>Bacteria</taxon>
        <taxon>Pseudomonadati</taxon>
        <taxon>Pseudomonadota</taxon>
        <taxon>Alphaproteobacteria</taxon>
        <taxon>Rhodobacterales</taxon>
        <taxon>Roseobacteraceae</taxon>
        <taxon>Roseovarius</taxon>
    </lineage>
</organism>
<evidence type="ECO:0000256" key="1">
    <source>
        <dbReference type="ARBA" id="ARBA00004167"/>
    </source>
</evidence>
<dbReference type="Pfam" id="PF13704">
    <property type="entry name" value="Glyco_tranf_2_4"/>
    <property type="match status" value="1"/>
</dbReference>
<evidence type="ECO:0000313" key="5">
    <source>
        <dbReference type="EMBL" id="WWR47095.1"/>
    </source>
</evidence>
<reference evidence="5 6" key="1">
    <citation type="submission" date="2023-10" db="EMBL/GenBank/DDBJ databases">
        <title>Roseovarius strain S88 nov., isolated from a marine algae.</title>
        <authorList>
            <person name="Lee M.W."/>
            <person name="Lee J.K."/>
            <person name="Kim J.M."/>
            <person name="Choi D.G."/>
            <person name="Baek J.H."/>
            <person name="Bayburt H."/>
            <person name="Jung J.J."/>
            <person name="Han D.M."/>
            <person name="Jeon C.O."/>
        </authorList>
    </citation>
    <scope>NUCLEOTIDE SEQUENCE [LARGE SCALE GENOMIC DNA]</scope>
    <source>
        <strain evidence="5 6">S88</strain>
    </source>
</reference>
<keyword evidence="3" id="KW-1133">Transmembrane helix</keyword>
<dbReference type="InterPro" id="IPR029044">
    <property type="entry name" value="Nucleotide-diphossugar_trans"/>
</dbReference>
<dbReference type="GO" id="GO:0016757">
    <property type="term" value="F:glycosyltransferase activity"/>
    <property type="evidence" value="ECO:0007669"/>
    <property type="project" value="UniProtKB-KW"/>
</dbReference>
<name>A0ABZ2HH80_9RHOB</name>
<gene>
    <name evidence="5" type="ORF">RZ517_02590</name>
</gene>